<evidence type="ECO:0000259" key="2">
    <source>
        <dbReference type="Pfam" id="PF00881"/>
    </source>
</evidence>
<reference evidence="3" key="1">
    <citation type="submission" date="2023-08" db="EMBL/GenBank/DDBJ databases">
        <authorList>
            <person name="Audoor S."/>
            <person name="Bilcke G."/>
        </authorList>
    </citation>
    <scope>NUCLEOTIDE SEQUENCE</scope>
</reference>
<evidence type="ECO:0000313" key="3">
    <source>
        <dbReference type="EMBL" id="CAJ1961831.1"/>
    </source>
</evidence>
<gene>
    <name evidence="3" type="ORF">CYCCA115_LOCUS19393</name>
</gene>
<name>A0AAD2G6W9_9STRA</name>
<dbReference type="SUPFAM" id="SSF55469">
    <property type="entry name" value="FMN-dependent nitroreductase-like"/>
    <property type="match status" value="1"/>
</dbReference>
<dbReference type="GO" id="GO:0016491">
    <property type="term" value="F:oxidoreductase activity"/>
    <property type="evidence" value="ECO:0007669"/>
    <property type="project" value="InterPro"/>
</dbReference>
<dbReference type="Proteomes" id="UP001295423">
    <property type="component" value="Unassembled WGS sequence"/>
</dbReference>
<organism evidence="3 4">
    <name type="scientific">Cylindrotheca closterium</name>
    <dbReference type="NCBI Taxonomy" id="2856"/>
    <lineage>
        <taxon>Eukaryota</taxon>
        <taxon>Sar</taxon>
        <taxon>Stramenopiles</taxon>
        <taxon>Ochrophyta</taxon>
        <taxon>Bacillariophyta</taxon>
        <taxon>Bacillariophyceae</taxon>
        <taxon>Bacillariophycidae</taxon>
        <taxon>Bacillariales</taxon>
        <taxon>Bacillariaceae</taxon>
        <taxon>Cylindrotheca</taxon>
    </lineage>
</organism>
<comment type="caution">
    <text evidence="3">The sequence shown here is derived from an EMBL/GenBank/DDBJ whole genome shotgun (WGS) entry which is preliminary data.</text>
</comment>
<dbReference type="InterPro" id="IPR029479">
    <property type="entry name" value="Nitroreductase"/>
</dbReference>
<proteinExistence type="predicted"/>
<feature type="domain" description="Nitroreductase" evidence="2">
    <location>
        <begin position="15"/>
        <end position="214"/>
    </location>
</feature>
<accession>A0AAD2G6W9</accession>
<protein>
    <recommendedName>
        <fullName evidence="2">Nitroreductase domain-containing protein</fullName>
    </recommendedName>
</protein>
<feature type="region of interest" description="Disordered" evidence="1">
    <location>
        <begin position="1"/>
        <end position="26"/>
    </location>
</feature>
<feature type="compositionally biased region" description="Basic residues" evidence="1">
    <location>
        <begin position="15"/>
        <end position="26"/>
    </location>
</feature>
<dbReference type="AlphaFoldDB" id="A0AAD2G6W9"/>
<dbReference type="Gene3D" id="3.40.109.10">
    <property type="entry name" value="NADH Oxidase"/>
    <property type="match status" value="1"/>
</dbReference>
<evidence type="ECO:0000256" key="1">
    <source>
        <dbReference type="SAM" id="MobiDB-lite"/>
    </source>
</evidence>
<dbReference type="InterPro" id="IPR050461">
    <property type="entry name" value="Nitroreductase_HadB/RutE"/>
</dbReference>
<evidence type="ECO:0000313" key="4">
    <source>
        <dbReference type="Proteomes" id="UP001295423"/>
    </source>
</evidence>
<dbReference type="PANTHER" id="PTHR43543">
    <property type="entry name" value="MALONIC SEMIALDEHYDE REDUCTASE RUTE-RELATED"/>
    <property type="match status" value="1"/>
</dbReference>
<dbReference type="PANTHER" id="PTHR43543:SF1">
    <property type="entry name" value="MALONIC SEMIALDEHYDE REDUCTASE RUTE-RELATED"/>
    <property type="match status" value="1"/>
</dbReference>
<dbReference type="InterPro" id="IPR000415">
    <property type="entry name" value="Nitroreductase-like"/>
</dbReference>
<sequence>MASTSSKASVFRSIARSRRSSRRFQPNRKIPDAILGDILESTLRSPSSFNLQPSQIILVQSNEMKQKLSKEAMLGPGNQFRTNDASALAVFLTDLEPTKRINRIYELEKNCRNPNYLNSLPMVSSFLIGEGHAATMIKGVATNFLSVVQPMPVVEPVQAWGYKNSSLLAQTFVYAAESNDLATCMMEGFDSRRVQEILRIPDRYAVPLAVAIGYEYEDPESFEHTPRLDVSEVVFSDTFGEPLRLEDDGENADETA</sequence>
<keyword evidence="4" id="KW-1185">Reference proteome</keyword>
<dbReference type="Pfam" id="PF00881">
    <property type="entry name" value="Nitroreductase"/>
    <property type="match status" value="1"/>
</dbReference>
<dbReference type="EMBL" id="CAKOGP040002091">
    <property type="protein sequence ID" value="CAJ1961831.1"/>
    <property type="molecule type" value="Genomic_DNA"/>
</dbReference>